<evidence type="ECO:0000313" key="1">
    <source>
        <dbReference type="EMBL" id="MBL0386326.1"/>
    </source>
</evidence>
<organism evidence="1 2">
    <name type="scientific">Tumebacillus amylolyticus</name>
    <dbReference type="NCBI Taxonomy" id="2801339"/>
    <lineage>
        <taxon>Bacteria</taxon>
        <taxon>Bacillati</taxon>
        <taxon>Bacillota</taxon>
        <taxon>Bacilli</taxon>
        <taxon>Bacillales</taxon>
        <taxon>Alicyclobacillaceae</taxon>
        <taxon>Tumebacillus</taxon>
    </lineage>
</organism>
<gene>
    <name evidence="1" type="ORF">JJB07_06615</name>
</gene>
<reference evidence="1 2" key="1">
    <citation type="submission" date="2021-01" db="EMBL/GenBank/DDBJ databases">
        <title>Tumebacillus sp. strain ITR2 16S ribosomal RNA gene Genome sequencing and assembly.</title>
        <authorList>
            <person name="Kang M."/>
        </authorList>
    </citation>
    <scope>NUCLEOTIDE SEQUENCE [LARGE SCALE GENOMIC DNA]</scope>
    <source>
        <strain evidence="1 2">ITR2</strain>
    </source>
</reference>
<proteinExistence type="predicted"/>
<dbReference type="RefSeq" id="WP_201632489.1">
    <property type="nucleotide sequence ID" value="NZ_JAEQNB010000001.1"/>
</dbReference>
<keyword evidence="2" id="KW-1185">Reference proteome</keyword>
<name>A0ABS1J7S5_9BACL</name>
<dbReference type="EMBL" id="JAEQNB010000001">
    <property type="protein sequence ID" value="MBL0386326.1"/>
    <property type="molecule type" value="Genomic_DNA"/>
</dbReference>
<protein>
    <recommendedName>
        <fullName evidence="3">Serine--tRNA ligase</fullName>
    </recommendedName>
</protein>
<accession>A0ABS1J7S5</accession>
<evidence type="ECO:0008006" key="3">
    <source>
        <dbReference type="Google" id="ProtNLM"/>
    </source>
</evidence>
<evidence type="ECO:0000313" key="2">
    <source>
        <dbReference type="Proteomes" id="UP000602284"/>
    </source>
</evidence>
<sequence>MSTIMDTKLSTLKDGLAKAKDMRFKAEVRKDNLIKQQEEILEQIRAEGVDPDALDSEIQKLEQEIAQLADEVEGMIPWDLIKG</sequence>
<dbReference type="Proteomes" id="UP000602284">
    <property type="component" value="Unassembled WGS sequence"/>
</dbReference>
<comment type="caution">
    <text evidence="1">The sequence shown here is derived from an EMBL/GenBank/DDBJ whole genome shotgun (WGS) entry which is preliminary data.</text>
</comment>